<proteinExistence type="predicted"/>
<evidence type="ECO:0000259" key="2">
    <source>
        <dbReference type="Pfam" id="PF13963"/>
    </source>
</evidence>
<dbReference type="Proteomes" id="UP000326396">
    <property type="component" value="Linkage Group LG4"/>
</dbReference>
<feature type="compositionally biased region" description="Gly residues" evidence="1">
    <location>
        <begin position="131"/>
        <end position="140"/>
    </location>
</feature>
<name>A0A5N6N0B8_9ASTR</name>
<accession>A0A5N6N0B8</accession>
<protein>
    <recommendedName>
        <fullName evidence="2">Transposase-associated domain-containing protein</fullName>
    </recommendedName>
</protein>
<organism evidence="3 4">
    <name type="scientific">Mikania micrantha</name>
    <name type="common">bitter vine</name>
    <dbReference type="NCBI Taxonomy" id="192012"/>
    <lineage>
        <taxon>Eukaryota</taxon>
        <taxon>Viridiplantae</taxon>
        <taxon>Streptophyta</taxon>
        <taxon>Embryophyta</taxon>
        <taxon>Tracheophyta</taxon>
        <taxon>Spermatophyta</taxon>
        <taxon>Magnoliopsida</taxon>
        <taxon>eudicotyledons</taxon>
        <taxon>Gunneridae</taxon>
        <taxon>Pentapetalae</taxon>
        <taxon>asterids</taxon>
        <taxon>campanulids</taxon>
        <taxon>Asterales</taxon>
        <taxon>Asteraceae</taxon>
        <taxon>Asteroideae</taxon>
        <taxon>Heliantheae alliance</taxon>
        <taxon>Eupatorieae</taxon>
        <taxon>Mikania</taxon>
    </lineage>
</organism>
<feature type="region of interest" description="Disordered" evidence="1">
    <location>
        <begin position="130"/>
        <end position="254"/>
    </location>
</feature>
<keyword evidence="4" id="KW-1185">Reference proteome</keyword>
<feature type="compositionally biased region" description="Polar residues" evidence="1">
    <location>
        <begin position="162"/>
        <end position="171"/>
    </location>
</feature>
<comment type="caution">
    <text evidence="3">The sequence shown here is derived from an EMBL/GenBank/DDBJ whole genome shotgun (WGS) entry which is preliminary data.</text>
</comment>
<feature type="compositionally biased region" description="Gly residues" evidence="1">
    <location>
        <begin position="188"/>
        <end position="212"/>
    </location>
</feature>
<dbReference type="AlphaFoldDB" id="A0A5N6N0B8"/>
<feature type="domain" description="Transposase-associated" evidence="2">
    <location>
        <begin position="7"/>
        <end position="95"/>
    </location>
</feature>
<dbReference type="OrthoDB" id="1508209at2759"/>
<sequence>MAWYTDRKWMYEKIDSDGFLNSKYCDNVDFFLDFAFSNDVVVDTRLNMHGETIREIKCPCYKCQNISYRDRATVQKHLYKEGFMLRYETWSEHGETSMCEVGQSSNTMEVDDNDNGYKQMVLDNMHAHGVVRGGSQGVGQGSYRRVMRGGGQGGDRGFRRGNSLSVGQSSDRGVVRGSYQHASQGSDQGVGQGSSQGVGQGSSQGVGQGSSHGIGRRSGVDSNDTVLPSFIEGNGDDESTFHGAHTGRGHASQVQVPEPINREWIWIEDGEFSNQEKSTRIIGVILKAMWNGPWDSWRDIPNEDKTRLFERFQGYFQWEEKWNVPIYRHWEKCIAGKFPDFLRRVRNEAKETTRKQGLLVGDDMLVLIDYKPPWIRTEIWKKMIDIWNTPEWKAKSQRNTDIKSKSIGGKHTLGSQSYMTAKRKAAKMLGRELQPHEMWKQSHCRKGSRPLDKDLSSSSSHVSDVDSEENIEEENLVWVDERAKETWVKYDGYLVEKYGDERSNHPKFDEVLWSRAAGGKNKRKVYGLSCVDDSNTHGRQNPEVC</sequence>
<evidence type="ECO:0000313" key="3">
    <source>
        <dbReference type="EMBL" id="KAD4180139.1"/>
    </source>
</evidence>
<reference evidence="3 4" key="1">
    <citation type="submission" date="2019-05" db="EMBL/GenBank/DDBJ databases">
        <title>Mikania micrantha, genome provides insights into the molecular mechanism of rapid growth.</title>
        <authorList>
            <person name="Liu B."/>
        </authorList>
    </citation>
    <scope>NUCLEOTIDE SEQUENCE [LARGE SCALE GENOMIC DNA]</scope>
    <source>
        <strain evidence="3">NLD-2019</strain>
        <tissue evidence="3">Leaf</tissue>
    </source>
</reference>
<dbReference type="InterPro" id="IPR029480">
    <property type="entry name" value="Transpos_assoc"/>
</dbReference>
<dbReference type="InterPro" id="IPR004252">
    <property type="entry name" value="Probable_transposase_24"/>
</dbReference>
<evidence type="ECO:0000256" key="1">
    <source>
        <dbReference type="SAM" id="MobiDB-lite"/>
    </source>
</evidence>
<gene>
    <name evidence="3" type="ORF">E3N88_28730</name>
</gene>
<dbReference type="Pfam" id="PF13963">
    <property type="entry name" value="Transpos_assoc"/>
    <property type="match status" value="1"/>
</dbReference>
<feature type="region of interest" description="Disordered" evidence="1">
    <location>
        <begin position="437"/>
        <end position="466"/>
    </location>
</feature>
<dbReference type="EMBL" id="SZYD01000014">
    <property type="protein sequence ID" value="KAD4180139.1"/>
    <property type="molecule type" value="Genomic_DNA"/>
</dbReference>
<dbReference type="Pfam" id="PF03004">
    <property type="entry name" value="Transposase_24"/>
    <property type="match status" value="1"/>
</dbReference>
<evidence type="ECO:0000313" key="4">
    <source>
        <dbReference type="Proteomes" id="UP000326396"/>
    </source>
</evidence>